<protein>
    <submittedName>
        <fullName evidence="1">Uncharacterized protein</fullName>
    </submittedName>
</protein>
<evidence type="ECO:0000313" key="1">
    <source>
        <dbReference type="EMBL" id="GBP04972.1"/>
    </source>
</evidence>
<dbReference type="AlphaFoldDB" id="A0A4C1SS68"/>
<evidence type="ECO:0000313" key="2">
    <source>
        <dbReference type="Proteomes" id="UP000299102"/>
    </source>
</evidence>
<dbReference type="Proteomes" id="UP000299102">
    <property type="component" value="Unassembled WGS sequence"/>
</dbReference>
<proteinExistence type="predicted"/>
<organism evidence="1 2">
    <name type="scientific">Eumeta variegata</name>
    <name type="common">Bagworm moth</name>
    <name type="synonym">Eumeta japonica</name>
    <dbReference type="NCBI Taxonomy" id="151549"/>
    <lineage>
        <taxon>Eukaryota</taxon>
        <taxon>Metazoa</taxon>
        <taxon>Ecdysozoa</taxon>
        <taxon>Arthropoda</taxon>
        <taxon>Hexapoda</taxon>
        <taxon>Insecta</taxon>
        <taxon>Pterygota</taxon>
        <taxon>Neoptera</taxon>
        <taxon>Endopterygota</taxon>
        <taxon>Lepidoptera</taxon>
        <taxon>Glossata</taxon>
        <taxon>Ditrysia</taxon>
        <taxon>Tineoidea</taxon>
        <taxon>Psychidae</taxon>
        <taxon>Oiketicinae</taxon>
        <taxon>Eumeta</taxon>
    </lineage>
</organism>
<gene>
    <name evidence="1" type="ORF">EVAR_3339_1</name>
</gene>
<name>A0A4C1SS68_EUMVA</name>
<sequence length="259" mass="28367">MTGCKTWTREKRSTKSFRFYLSSSYVPVASRRLAPNAAVDGPLFTERICKGKTRPFSGIHASIPRGNHQNWLDARVIKLVAGSGYTFCIGRIFRLSDNSSRVLTTDQCACVYVERFGEMSEAAGIEDRPSGGEAAKFPHRTNTLHAEGYSRGGKISLHVNEPVSMQNGSMVKPGSTTFDSDHKRIVQNFYLRRIIAYIPYLGKHTKPSVRGAVTALVSAVVGPSRPAPDEPGTQKKLKACGRDVSALGYLNLSVVLTTK</sequence>
<dbReference type="EMBL" id="BGZK01000016">
    <property type="protein sequence ID" value="GBP04972.1"/>
    <property type="molecule type" value="Genomic_DNA"/>
</dbReference>
<comment type="caution">
    <text evidence="1">The sequence shown here is derived from an EMBL/GenBank/DDBJ whole genome shotgun (WGS) entry which is preliminary data.</text>
</comment>
<keyword evidence="2" id="KW-1185">Reference proteome</keyword>
<accession>A0A4C1SS68</accession>
<reference evidence="1 2" key="1">
    <citation type="journal article" date="2019" name="Commun. Biol.">
        <title>The bagworm genome reveals a unique fibroin gene that provides high tensile strength.</title>
        <authorList>
            <person name="Kono N."/>
            <person name="Nakamura H."/>
            <person name="Ohtoshi R."/>
            <person name="Tomita M."/>
            <person name="Numata K."/>
            <person name="Arakawa K."/>
        </authorList>
    </citation>
    <scope>NUCLEOTIDE SEQUENCE [LARGE SCALE GENOMIC DNA]</scope>
</reference>